<evidence type="ECO:0000256" key="3">
    <source>
        <dbReference type="ARBA" id="ARBA00022630"/>
    </source>
</evidence>
<dbReference type="PANTHER" id="PTHR48109:SF3">
    <property type="entry name" value="SLL0744 PROTEIN"/>
    <property type="match status" value="1"/>
</dbReference>
<dbReference type="RefSeq" id="WP_102845342.1">
    <property type="nucleotide sequence ID" value="NZ_PDZR01000036.1"/>
</dbReference>
<dbReference type="SUPFAM" id="SSF51395">
    <property type="entry name" value="FMN-linked oxidoreductases"/>
    <property type="match status" value="1"/>
</dbReference>
<name>A0A2J7TC32_METSI</name>
<gene>
    <name evidence="8" type="ORF">CR492_19230</name>
</gene>
<sequence length="344" mass="36372">MDLRTRYLGLSLRTPLIASASPLSGDVGIIRQMEDSGAGAVVLPSLFQEQIEAESRAADELARIGADSSPEASSYFPAAVTYNSGPHGYLDLVARARAAVDIPIIASLNGTTVAGWVDYARLIEQAGATALELNIYRIASGPGVTGAHAEADCVALLEAVRSRVKLPVAVKLHPYFSAFGDFAQQLDHAGADGLVLFNRLYQPDIDLLRLAWKNDATLSGAGEIRLGLLWLSVLSGRLPHASLAAGTGVATAEEVIKYILAGANAVMTASSLLRHGPTHLRTLVSGLEIWLSARGFASVSAITGLMRPSHPEAESEAQERSGYMESLLSYQGSLDLPRKNGEVS</sequence>
<dbReference type="Gene3D" id="3.20.20.70">
    <property type="entry name" value="Aldolase class I"/>
    <property type="match status" value="1"/>
</dbReference>
<accession>A0A2J7TC32</accession>
<keyword evidence="6 8" id="KW-0560">Oxidoreductase</keyword>
<evidence type="ECO:0000256" key="4">
    <source>
        <dbReference type="ARBA" id="ARBA00022643"/>
    </source>
</evidence>
<dbReference type="GO" id="GO:1990663">
    <property type="term" value="F:dihydroorotate dehydrogenase (fumarate) activity"/>
    <property type="evidence" value="ECO:0007669"/>
    <property type="project" value="UniProtKB-EC"/>
</dbReference>
<evidence type="ECO:0000256" key="1">
    <source>
        <dbReference type="ARBA" id="ARBA00001917"/>
    </source>
</evidence>
<evidence type="ECO:0000256" key="5">
    <source>
        <dbReference type="ARBA" id="ARBA00022975"/>
    </source>
</evidence>
<dbReference type="PIRSF" id="PIRSF000164">
    <property type="entry name" value="DHO_oxidase"/>
    <property type="match status" value="1"/>
</dbReference>
<dbReference type="InterPro" id="IPR005720">
    <property type="entry name" value="Dihydroorotate_DH_cat"/>
</dbReference>
<keyword evidence="5" id="KW-0665">Pyrimidine biosynthesis</keyword>
<dbReference type="PANTHER" id="PTHR48109">
    <property type="entry name" value="DIHYDROOROTATE DEHYDROGENASE (QUINONE), MITOCHONDRIAL-RELATED"/>
    <property type="match status" value="1"/>
</dbReference>
<dbReference type="InterPro" id="IPR013785">
    <property type="entry name" value="Aldolase_TIM"/>
</dbReference>
<dbReference type="InterPro" id="IPR050074">
    <property type="entry name" value="DHO_dehydrogenase"/>
</dbReference>
<comment type="cofactor">
    <cofactor evidence="1">
        <name>FMN</name>
        <dbReference type="ChEBI" id="CHEBI:58210"/>
    </cofactor>
</comment>
<dbReference type="OrthoDB" id="9794954at2"/>
<dbReference type="Pfam" id="PF01180">
    <property type="entry name" value="DHO_dh"/>
    <property type="match status" value="1"/>
</dbReference>
<keyword evidence="3" id="KW-0285">Flavoprotein</keyword>
<keyword evidence="4" id="KW-0288">FMN</keyword>
<dbReference type="GO" id="GO:0006207">
    <property type="term" value="P:'de novo' pyrimidine nucleobase biosynthetic process"/>
    <property type="evidence" value="ECO:0007669"/>
    <property type="project" value="TreeGrafter"/>
</dbReference>
<dbReference type="EC" id="1.3.98.1" evidence="8"/>
<dbReference type="GO" id="GO:0044205">
    <property type="term" value="P:'de novo' UMP biosynthetic process"/>
    <property type="evidence" value="ECO:0007669"/>
    <property type="project" value="UniProtKB-UniPathway"/>
</dbReference>
<comment type="caution">
    <text evidence="8">The sequence shown here is derived from an EMBL/GenBank/DDBJ whole genome shotgun (WGS) entry which is preliminary data.</text>
</comment>
<proteinExistence type="predicted"/>
<organism evidence="8 9">
    <name type="scientific">Methylocella silvestris</name>
    <dbReference type="NCBI Taxonomy" id="199596"/>
    <lineage>
        <taxon>Bacteria</taxon>
        <taxon>Pseudomonadati</taxon>
        <taxon>Pseudomonadota</taxon>
        <taxon>Alphaproteobacteria</taxon>
        <taxon>Hyphomicrobiales</taxon>
        <taxon>Beijerinckiaceae</taxon>
        <taxon>Methylocella</taxon>
    </lineage>
</organism>
<evidence type="ECO:0000259" key="7">
    <source>
        <dbReference type="Pfam" id="PF01180"/>
    </source>
</evidence>
<dbReference type="Proteomes" id="UP000236286">
    <property type="component" value="Unassembled WGS sequence"/>
</dbReference>
<reference evidence="8 9" key="1">
    <citation type="submission" date="2017-10" db="EMBL/GenBank/DDBJ databases">
        <title>Genome announcement of Methylocella silvestris TVC from permafrost.</title>
        <authorList>
            <person name="Wang J."/>
            <person name="Geng K."/>
            <person name="Ul-Haque F."/>
            <person name="Crombie A.T."/>
            <person name="Street L.E."/>
            <person name="Wookey P.A."/>
            <person name="Murrell J.C."/>
            <person name="Pratscher J."/>
        </authorList>
    </citation>
    <scope>NUCLEOTIDE SEQUENCE [LARGE SCALE GENOMIC DNA]</scope>
    <source>
        <strain evidence="8 9">TVC</strain>
    </source>
</reference>
<dbReference type="InterPro" id="IPR012135">
    <property type="entry name" value="Dihydroorotate_DH_1_2"/>
</dbReference>
<feature type="domain" description="Dihydroorotate dehydrogenase catalytic" evidence="7">
    <location>
        <begin position="94"/>
        <end position="288"/>
    </location>
</feature>
<dbReference type="NCBIfam" id="NF005741">
    <property type="entry name" value="PRK07565.1"/>
    <property type="match status" value="1"/>
</dbReference>
<protein>
    <submittedName>
        <fullName evidence="8">Dihydroorotate dehydrogenase</fullName>
        <ecNumber evidence="8">1.3.98.1</ecNumber>
    </submittedName>
</protein>
<evidence type="ECO:0000313" key="9">
    <source>
        <dbReference type="Proteomes" id="UP000236286"/>
    </source>
</evidence>
<evidence type="ECO:0000313" key="8">
    <source>
        <dbReference type="EMBL" id="PNG24325.1"/>
    </source>
</evidence>
<evidence type="ECO:0000256" key="2">
    <source>
        <dbReference type="ARBA" id="ARBA00004725"/>
    </source>
</evidence>
<evidence type="ECO:0000256" key="6">
    <source>
        <dbReference type="ARBA" id="ARBA00023002"/>
    </source>
</evidence>
<comment type="pathway">
    <text evidence="2">Pyrimidine metabolism; UMP biosynthesis via de novo pathway.</text>
</comment>
<dbReference type="GO" id="GO:0005737">
    <property type="term" value="C:cytoplasm"/>
    <property type="evidence" value="ECO:0007669"/>
    <property type="project" value="InterPro"/>
</dbReference>
<dbReference type="AlphaFoldDB" id="A0A2J7TC32"/>
<dbReference type="EMBL" id="PDZR01000036">
    <property type="protein sequence ID" value="PNG24325.1"/>
    <property type="molecule type" value="Genomic_DNA"/>
</dbReference>
<dbReference type="UniPathway" id="UPA00070"/>